<accession>A0AAE4ASQ9</accession>
<evidence type="ECO:0000256" key="8">
    <source>
        <dbReference type="RuleBase" id="RU003942"/>
    </source>
</evidence>
<keyword evidence="6 9" id="KW-0472">Membrane</keyword>
<dbReference type="PANTHER" id="PTHR30561:SF1">
    <property type="entry name" value="MULTIDRUG TRANSPORTER EMRE"/>
    <property type="match status" value="1"/>
</dbReference>
<dbReference type="InterPro" id="IPR037185">
    <property type="entry name" value="EmrE-like"/>
</dbReference>
<dbReference type="InterPro" id="IPR045324">
    <property type="entry name" value="Small_multidrug_res"/>
</dbReference>
<dbReference type="Pfam" id="PF00893">
    <property type="entry name" value="Multi_Drug_Res"/>
    <property type="match status" value="1"/>
</dbReference>
<keyword evidence="5 9" id="KW-1133">Transmembrane helix</keyword>
<protein>
    <submittedName>
        <fullName evidence="10">Small multidrug resistance pump</fullName>
    </submittedName>
</protein>
<proteinExistence type="inferred from homology"/>
<dbReference type="FunFam" id="1.10.3730.20:FF:000001">
    <property type="entry name" value="Quaternary ammonium compound resistance transporter SugE"/>
    <property type="match status" value="1"/>
</dbReference>
<evidence type="ECO:0000256" key="3">
    <source>
        <dbReference type="ARBA" id="ARBA00022475"/>
    </source>
</evidence>
<keyword evidence="3" id="KW-1003">Cell membrane</keyword>
<dbReference type="AlphaFoldDB" id="A0AAE4ASQ9"/>
<evidence type="ECO:0000256" key="9">
    <source>
        <dbReference type="SAM" id="Phobius"/>
    </source>
</evidence>
<dbReference type="GO" id="GO:0015297">
    <property type="term" value="F:antiporter activity"/>
    <property type="evidence" value="ECO:0007669"/>
    <property type="project" value="TreeGrafter"/>
</dbReference>
<feature type="transmembrane region" description="Helical" evidence="9">
    <location>
        <begin position="84"/>
        <end position="103"/>
    </location>
</feature>
<sequence>MHYLTLGLAIMFEVIATSMLKATDGFSRIGLTLAMFACYLCSFYFLTLTIRLMPIGIVYAIWAGLGIVLVAIAGAVIYKEMLDVPAILGICCIIVGVIIINVFSKTVSH</sequence>
<dbReference type="SUPFAM" id="SSF103481">
    <property type="entry name" value="Multidrug resistance efflux transporter EmrE"/>
    <property type="match status" value="1"/>
</dbReference>
<dbReference type="Proteomes" id="UP001229244">
    <property type="component" value="Unassembled WGS sequence"/>
</dbReference>
<evidence type="ECO:0000256" key="2">
    <source>
        <dbReference type="ARBA" id="ARBA00022448"/>
    </source>
</evidence>
<dbReference type="PANTHER" id="PTHR30561">
    <property type="entry name" value="SMR FAMILY PROTON-DEPENDENT DRUG EFFLUX TRANSPORTER SUGE"/>
    <property type="match status" value="1"/>
</dbReference>
<name>A0AAE4ASQ9_9HYPH</name>
<evidence type="ECO:0000256" key="5">
    <source>
        <dbReference type="ARBA" id="ARBA00022989"/>
    </source>
</evidence>
<organism evidence="10 11">
    <name type="scientific">Amorphus orientalis</name>
    <dbReference type="NCBI Taxonomy" id="649198"/>
    <lineage>
        <taxon>Bacteria</taxon>
        <taxon>Pseudomonadati</taxon>
        <taxon>Pseudomonadota</taxon>
        <taxon>Alphaproteobacteria</taxon>
        <taxon>Hyphomicrobiales</taxon>
        <taxon>Amorphaceae</taxon>
        <taxon>Amorphus</taxon>
    </lineage>
</organism>
<keyword evidence="2" id="KW-0813">Transport</keyword>
<dbReference type="GO" id="GO:1990961">
    <property type="term" value="P:xenobiotic detoxification by transmembrane export across the plasma membrane"/>
    <property type="evidence" value="ECO:0007669"/>
    <property type="project" value="UniProtKB-ARBA"/>
</dbReference>
<feature type="transmembrane region" description="Helical" evidence="9">
    <location>
        <begin position="26"/>
        <end position="46"/>
    </location>
</feature>
<evidence type="ECO:0000313" key="10">
    <source>
        <dbReference type="EMBL" id="MDQ0315285.1"/>
    </source>
</evidence>
<dbReference type="EMBL" id="JAUSUL010000002">
    <property type="protein sequence ID" value="MDQ0315285.1"/>
    <property type="molecule type" value="Genomic_DNA"/>
</dbReference>
<keyword evidence="4 8" id="KW-0812">Transmembrane</keyword>
<evidence type="ECO:0000256" key="1">
    <source>
        <dbReference type="ARBA" id="ARBA00004651"/>
    </source>
</evidence>
<evidence type="ECO:0000256" key="7">
    <source>
        <dbReference type="ARBA" id="ARBA00038032"/>
    </source>
</evidence>
<comment type="subcellular location">
    <subcellularLocation>
        <location evidence="1 8">Cell membrane</location>
        <topology evidence="1 8">Multi-pass membrane protein</topology>
    </subcellularLocation>
</comment>
<comment type="caution">
    <text evidence="10">The sequence shown here is derived from an EMBL/GenBank/DDBJ whole genome shotgun (WGS) entry which is preliminary data.</text>
</comment>
<evidence type="ECO:0000256" key="4">
    <source>
        <dbReference type="ARBA" id="ARBA00022692"/>
    </source>
</evidence>
<gene>
    <name evidence="10" type="ORF">J2S73_001742</name>
</gene>
<comment type="similarity">
    <text evidence="7 8">Belongs to the drug/metabolite transporter (DMT) superfamily. Small multidrug resistance (SMR) (TC 2.A.7.1) family.</text>
</comment>
<dbReference type="GO" id="GO:0015220">
    <property type="term" value="F:choline transmembrane transporter activity"/>
    <property type="evidence" value="ECO:0007669"/>
    <property type="project" value="TreeGrafter"/>
</dbReference>
<dbReference type="GO" id="GO:0005886">
    <property type="term" value="C:plasma membrane"/>
    <property type="evidence" value="ECO:0007669"/>
    <property type="project" value="UniProtKB-SubCell"/>
</dbReference>
<dbReference type="GO" id="GO:0015199">
    <property type="term" value="F:amino-acid betaine transmembrane transporter activity"/>
    <property type="evidence" value="ECO:0007669"/>
    <property type="project" value="TreeGrafter"/>
</dbReference>
<keyword evidence="11" id="KW-1185">Reference proteome</keyword>
<dbReference type="Gene3D" id="1.10.3730.20">
    <property type="match status" value="1"/>
</dbReference>
<dbReference type="GO" id="GO:0031460">
    <property type="term" value="P:glycine betaine transport"/>
    <property type="evidence" value="ECO:0007669"/>
    <property type="project" value="TreeGrafter"/>
</dbReference>
<reference evidence="10" key="1">
    <citation type="submission" date="2023-07" db="EMBL/GenBank/DDBJ databases">
        <title>Genomic Encyclopedia of Type Strains, Phase IV (KMG-IV): sequencing the most valuable type-strain genomes for metagenomic binning, comparative biology and taxonomic classification.</title>
        <authorList>
            <person name="Goeker M."/>
        </authorList>
    </citation>
    <scope>NUCLEOTIDE SEQUENCE</scope>
    <source>
        <strain evidence="10">DSM 21202</strain>
    </source>
</reference>
<feature type="transmembrane region" description="Helical" evidence="9">
    <location>
        <begin position="58"/>
        <end position="78"/>
    </location>
</feature>
<evidence type="ECO:0000256" key="6">
    <source>
        <dbReference type="ARBA" id="ARBA00023136"/>
    </source>
</evidence>
<dbReference type="RefSeq" id="WP_306885120.1">
    <property type="nucleotide sequence ID" value="NZ_JAUSUL010000002.1"/>
</dbReference>
<dbReference type="InterPro" id="IPR000390">
    <property type="entry name" value="Small_drug/metabolite_transptr"/>
</dbReference>
<evidence type="ECO:0000313" key="11">
    <source>
        <dbReference type="Proteomes" id="UP001229244"/>
    </source>
</evidence>